<dbReference type="SUPFAM" id="SSF55326">
    <property type="entry name" value="PurM N-terminal domain-like"/>
    <property type="match status" value="1"/>
</dbReference>
<dbReference type="Gene3D" id="3.30.1330.10">
    <property type="entry name" value="PurM-like, N-terminal domain"/>
    <property type="match status" value="1"/>
</dbReference>
<name>A0A7G9YVH6_9EURY</name>
<evidence type="ECO:0000259" key="1">
    <source>
        <dbReference type="Pfam" id="PF00586"/>
    </source>
</evidence>
<evidence type="ECO:0000313" key="2">
    <source>
        <dbReference type="EMBL" id="QNO52010.1"/>
    </source>
</evidence>
<reference evidence="2" key="1">
    <citation type="submission" date="2020-06" db="EMBL/GenBank/DDBJ databases">
        <title>Unique genomic features of the anaerobic methanotrophic archaea.</title>
        <authorList>
            <person name="Chadwick G.L."/>
            <person name="Skennerton C.T."/>
            <person name="Laso-Perez R."/>
            <person name="Leu A.O."/>
            <person name="Speth D.R."/>
            <person name="Yu H."/>
            <person name="Morgan-Lang C."/>
            <person name="Hatzenpichler R."/>
            <person name="Goudeau D."/>
            <person name="Malmstrom R."/>
            <person name="Brazelton W.J."/>
            <person name="Woyke T."/>
            <person name="Hallam S.J."/>
            <person name="Tyson G.W."/>
            <person name="Wegener G."/>
            <person name="Boetius A."/>
            <person name="Orphan V."/>
        </authorList>
    </citation>
    <scope>NUCLEOTIDE SEQUENCE</scope>
</reference>
<dbReference type="PANTHER" id="PTHR30270">
    <property type="entry name" value="THIAMINE-MONOPHOSPHATE KINASE"/>
    <property type="match status" value="1"/>
</dbReference>
<keyword evidence="2" id="KW-0808">Transferase</keyword>
<sequence>MPMGRFIPIGFQQLGCGRDKNERKVKKLIEQLGEIGLIERIVKKFLVDERIVTVGAGEDDCAVIDVDNARGGRKYLVVTTDTVQESTHLPKGISPFQIGWTAAAVNLSDIAAMGAHPFAFMVAMGVPVHTETAFVDEMGYKEHKKDKTVLMLRRILGRAELTGREVQTLRGVLRKAEWKIGKQSK</sequence>
<proteinExistence type="predicted"/>
<accession>A0A7G9YVH6</accession>
<feature type="domain" description="PurM-like N-terminal" evidence="1">
    <location>
        <begin position="59"/>
        <end position="130"/>
    </location>
</feature>
<dbReference type="InterPro" id="IPR006283">
    <property type="entry name" value="ThiL-like"/>
</dbReference>
<dbReference type="InterPro" id="IPR036921">
    <property type="entry name" value="PurM-like_N_sf"/>
</dbReference>
<dbReference type="GO" id="GO:0009228">
    <property type="term" value="P:thiamine biosynthetic process"/>
    <property type="evidence" value="ECO:0007669"/>
    <property type="project" value="InterPro"/>
</dbReference>
<dbReference type="EMBL" id="MT631499">
    <property type="protein sequence ID" value="QNO52010.1"/>
    <property type="molecule type" value="Genomic_DNA"/>
</dbReference>
<keyword evidence="2" id="KW-0418">Kinase</keyword>
<gene>
    <name evidence="2" type="primary">thiL_2</name>
    <name evidence="2" type="ORF">HGMICNAC_00012</name>
</gene>
<dbReference type="Pfam" id="PF00586">
    <property type="entry name" value="AIRS"/>
    <property type="match status" value="1"/>
</dbReference>
<dbReference type="EC" id="2.7.4.16" evidence="2"/>
<organism evidence="2">
    <name type="scientific">Candidatus Methanophagaceae archaeon ANME-1 ERB6</name>
    <dbReference type="NCBI Taxonomy" id="2759912"/>
    <lineage>
        <taxon>Archaea</taxon>
        <taxon>Methanobacteriati</taxon>
        <taxon>Methanobacteriota</taxon>
        <taxon>Stenosarchaea group</taxon>
        <taxon>Methanomicrobia</taxon>
        <taxon>Candidatus Methanophagales</taxon>
        <taxon>Candidatus Methanophagaceae</taxon>
    </lineage>
</organism>
<dbReference type="InterPro" id="IPR016188">
    <property type="entry name" value="PurM-like_N"/>
</dbReference>
<dbReference type="PANTHER" id="PTHR30270:SF3">
    <property type="entry name" value="THIAMINE-MONOPHOSPHATE KINASE"/>
    <property type="match status" value="1"/>
</dbReference>
<dbReference type="GO" id="GO:0009030">
    <property type="term" value="F:thiamine-phosphate kinase activity"/>
    <property type="evidence" value="ECO:0007669"/>
    <property type="project" value="UniProtKB-EC"/>
</dbReference>
<protein>
    <submittedName>
        <fullName evidence="2">Thiamine-monophosphate kinase</fullName>
        <ecNumber evidence="2">2.7.4.16</ecNumber>
    </submittedName>
</protein>
<dbReference type="AlphaFoldDB" id="A0A7G9YVH6"/>